<keyword evidence="1" id="KW-1133">Transmembrane helix</keyword>
<name>A0A2W2D2F2_9ACTN</name>
<evidence type="ECO:0000313" key="2">
    <source>
        <dbReference type="EMBL" id="PZF99814.1"/>
    </source>
</evidence>
<feature type="transmembrane region" description="Helical" evidence="1">
    <location>
        <begin position="40"/>
        <end position="58"/>
    </location>
</feature>
<sequence>MSGWFRLTLGLLAMIVGALWTVQGLGYVEGSVLTDQRLGAAIGAGLVLVGVALIWLGVRARGRR</sequence>
<keyword evidence="1" id="KW-0472">Membrane</keyword>
<accession>A0A2W2D2F2</accession>
<evidence type="ECO:0000313" key="3">
    <source>
        <dbReference type="Proteomes" id="UP000248627"/>
    </source>
</evidence>
<dbReference type="AlphaFoldDB" id="A0A2W2D2F2"/>
<evidence type="ECO:0000256" key="1">
    <source>
        <dbReference type="SAM" id="Phobius"/>
    </source>
</evidence>
<dbReference type="EMBL" id="POTX01000018">
    <property type="protein sequence ID" value="PZF99814.1"/>
    <property type="molecule type" value="Genomic_DNA"/>
</dbReference>
<gene>
    <name evidence="2" type="ORF">C1I93_04745</name>
</gene>
<dbReference type="Proteomes" id="UP000248627">
    <property type="component" value="Unassembled WGS sequence"/>
</dbReference>
<protein>
    <submittedName>
        <fullName evidence="2">Uncharacterized protein</fullName>
    </submittedName>
</protein>
<comment type="caution">
    <text evidence="2">The sequence shown here is derived from an EMBL/GenBank/DDBJ whole genome shotgun (WGS) entry which is preliminary data.</text>
</comment>
<keyword evidence="3" id="KW-1185">Reference proteome</keyword>
<organism evidence="2 3">
    <name type="scientific">Micromonospora endophytica</name>
    <dbReference type="NCBI Taxonomy" id="515350"/>
    <lineage>
        <taxon>Bacteria</taxon>
        <taxon>Bacillati</taxon>
        <taxon>Actinomycetota</taxon>
        <taxon>Actinomycetes</taxon>
        <taxon>Micromonosporales</taxon>
        <taxon>Micromonosporaceae</taxon>
        <taxon>Micromonospora</taxon>
    </lineage>
</organism>
<keyword evidence="1" id="KW-0812">Transmembrane</keyword>
<proteinExistence type="predicted"/>
<dbReference type="OrthoDB" id="4640879at2"/>
<reference evidence="2 3" key="1">
    <citation type="submission" date="2018-01" db="EMBL/GenBank/DDBJ databases">
        <title>Draft genome sequence of Jishengella endophytica.</title>
        <authorList>
            <person name="Sahin N."/>
            <person name="Ay H."/>
            <person name="Saygin H."/>
        </authorList>
    </citation>
    <scope>NUCLEOTIDE SEQUENCE [LARGE SCALE GENOMIC DNA]</scope>
    <source>
        <strain evidence="2 3">DSM 45430</strain>
    </source>
</reference>